<keyword evidence="2" id="KW-0732">Signal</keyword>
<accession>A0A067LRB0</accession>
<evidence type="ECO:0000313" key="4">
    <source>
        <dbReference type="Proteomes" id="UP000027195"/>
    </source>
</evidence>
<dbReference type="Proteomes" id="UP000027195">
    <property type="component" value="Unassembled WGS sequence"/>
</dbReference>
<evidence type="ECO:0000256" key="1">
    <source>
        <dbReference type="SAM" id="MobiDB-lite"/>
    </source>
</evidence>
<feature type="compositionally biased region" description="Pro residues" evidence="1">
    <location>
        <begin position="96"/>
        <end position="108"/>
    </location>
</feature>
<feature type="chain" id="PRO_5001640690" evidence="2">
    <location>
        <begin position="22"/>
        <end position="205"/>
    </location>
</feature>
<evidence type="ECO:0000256" key="2">
    <source>
        <dbReference type="SAM" id="SignalP"/>
    </source>
</evidence>
<gene>
    <name evidence="3" type="ORF">BOTBODRAFT_182256</name>
</gene>
<dbReference type="EMBL" id="KL198193">
    <property type="protein sequence ID" value="KDQ05753.1"/>
    <property type="molecule type" value="Genomic_DNA"/>
</dbReference>
<sequence length="205" mass="22309">MPDRTHGFLFLHLKTCGLMLGSGSCSHSTAHSAQPSLILLYPFPYTQLTQQWDVVKRFILTLVPGAQAPIPHRGAFAQAAFHGAVLSDSHESTALPPDPSPSDPPPVPSSSSAPSGSRPTTWVHLEEVEDEGDDVPFPSEQCAGKTFGHGASDFECRRKEQEVAGEQLFAPFRDINKAQLATFLVSSKMSQKSIDQFLCLRITHN</sequence>
<dbReference type="InParanoid" id="A0A067LRB0"/>
<feature type="signal peptide" evidence="2">
    <location>
        <begin position="1"/>
        <end position="21"/>
    </location>
</feature>
<dbReference type="HOGENOM" id="CLU_1337317_0_0_1"/>
<name>A0A067LRB0_BOTB1</name>
<keyword evidence="4" id="KW-1185">Reference proteome</keyword>
<dbReference type="AlphaFoldDB" id="A0A067LRB0"/>
<dbReference type="PROSITE" id="PS51257">
    <property type="entry name" value="PROKAR_LIPOPROTEIN"/>
    <property type="match status" value="1"/>
</dbReference>
<feature type="compositionally biased region" description="Low complexity" evidence="1">
    <location>
        <begin position="109"/>
        <end position="119"/>
    </location>
</feature>
<proteinExistence type="predicted"/>
<feature type="region of interest" description="Disordered" evidence="1">
    <location>
        <begin position="87"/>
        <end position="120"/>
    </location>
</feature>
<reference evidence="4" key="1">
    <citation type="journal article" date="2014" name="Proc. Natl. Acad. Sci. U.S.A.">
        <title>Extensive sampling of basidiomycete genomes demonstrates inadequacy of the white-rot/brown-rot paradigm for wood decay fungi.</title>
        <authorList>
            <person name="Riley R."/>
            <person name="Salamov A.A."/>
            <person name="Brown D.W."/>
            <person name="Nagy L.G."/>
            <person name="Floudas D."/>
            <person name="Held B.W."/>
            <person name="Levasseur A."/>
            <person name="Lombard V."/>
            <person name="Morin E."/>
            <person name="Otillar R."/>
            <person name="Lindquist E.A."/>
            <person name="Sun H."/>
            <person name="LaButti K.M."/>
            <person name="Schmutz J."/>
            <person name="Jabbour D."/>
            <person name="Luo H."/>
            <person name="Baker S.E."/>
            <person name="Pisabarro A.G."/>
            <person name="Walton J.D."/>
            <person name="Blanchette R.A."/>
            <person name="Henrissat B."/>
            <person name="Martin F."/>
            <person name="Cullen D."/>
            <person name="Hibbett D.S."/>
            <person name="Grigoriev I.V."/>
        </authorList>
    </citation>
    <scope>NUCLEOTIDE SEQUENCE [LARGE SCALE GENOMIC DNA]</scope>
    <source>
        <strain evidence="4">FD-172 SS1</strain>
    </source>
</reference>
<organism evidence="3 4">
    <name type="scientific">Botryobasidium botryosum (strain FD-172 SS1)</name>
    <dbReference type="NCBI Taxonomy" id="930990"/>
    <lineage>
        <taxon>Eukaryota</taxon>
        <taxon>Fungi</taxon>
        <taxon>Dikarya</taxon>
        <taxon>Basidiomycota</taxon>
        <taxon>Agaricomycotina</taxon>
        <taxon>Agaricomycetes</taxon>
        <taxon>Cantharellales</taxon>
        <taxon>Botryobasidiaceae</taxon>
        <taxon>Botryobasidium</taxon>
    </lineage>
</organism>
<evidence type="ECO:0000313" key="3">
    <source>
        <dbReference type="EMBL" id="KDQ05753.1"/>
    </source>
</evidence>
<protein>
    <submittedName>
        <fullName evidence="3">Uncharacterized protein</fullName>
    </submittedName>
</protein>